<dbReference type="GO" id="GO:0044877">
    <property type="term" value="F:protein-containing complex binding"/>
    <property type="evidence" value="ECO:0007669"/>
    <property type="project" value="Ensembl"/>
</dbReference>
<dbReference type="PANTHER" id="PTHR44329:SF298">
    <property type="entry name" value="MIXED LINEAGE KINASE DOMAIN-LIKE PROTEIN"/>
    <property type="match status" value="1"/>
</dbReference>
<evidence type="ECO:0000313" key="4">
    <source>
        <dbReference type="Ensembl" id="ENSACAP00000023845.1"/>
    </source>
</evidence>
<dbReference type="GO" id="GO:0005737">
    <property type="term" value="C:cytoplasm"/>
    <property type="evidence" value="ECO:0000318"/>
    <property type="project" value="GO_Central"/>
</dbReference>
<dbReference type="Pfam" id="PF07714">
    <property type="entry name" value="PK_Tyr_Ser-Thr"/>
    <property type="match status" value="1"/>
</dbReference>
<dbReference type="GO" id="GO:0005524">
    <property type="term" value="F:ATP binding"/>
    <property type="evidence" value="ECO:0007669"/>
    <property type="project" value="UniProtKB-KW"/>
</dbReference>
<dbReference type="InterPro" id="IPR059179">
    <property type="entry name" value="MLKL-like_MCAfunc"/>
</dbReference>
<reference evidence="4" key="2">
    <citation type="submission" date="2025-08" db="UniProtKB">
        <authorList>
            <consortium name="Ensembl"/>
        </authorList>
    </citation>
    <scope>IDENTIFICATION</scope>
</reference>
<dbReference type="GO" id="GO:0070207">
    <property type="term" value="P:protein homotrimerization"/>
    <property type="evidence" value="ECO:0007669"/>
    <property type="project" value="Ensembl"/>
</dbReference>
<dbReference type="PANTHER" id="PTHR44329">
    <property type="entry name" value="SERINE/THREONINE-PROTEIN KINASE TNNI3K-RELATED"/>
    <property type="match status" value="1"/>
</dbReference>
<dbReference type="InterPro" id="IPR011009">
    <property type="entry name" value="Kinase-like_dom_sf"/>
</dbReference>
<proteinExistence type="predicted"/>
<keyword evidence="5" id="KW-1185">Reference proteome</keyword>
<dbReference type="GO" id="GO:0004672">
    <property type="term" value="F:protein kinase activity"/>
    <property type="evidence" value="ECO:0007669"/>
    <property type="project" value="InterPro"/>
</dbReference>
<dbReference type="GO" id="GO:0030054">
    <property type="term" value="C:cell junction"/>
    <property type="evidence" value="ECO:0007669"/>
    <property type="project" value="Ensembl"/>
</dbReference>
<feature type="domain" description="Protein kinase" evidence="3">
    <location>
        <begin position="155"/>
        <end position="440"/>
    </location>
</feature>
<sequence length="455" mass="51820">MELVEGILSASKAVYAQAQEMRCCKRQKERLVGRLEVLLRPIRSLQTEAPLSEDLRWMLERMLSLLKEAQALLEKYKAQKRLERFLWAGGTLERFADLNQRLGDLGEGLLLQMQAEEKARDAFRRSQVRQEGSRDLAEDKVALKEMLTEEKADLPMDIQVIEKGRLARGEAIVHTEKYQLCKGEYYKSPVAVKVFKNPQNHNTQKVRKIFEEEIRTLKKLDSPYILRMYGICIDGTGLIPEYSIVMEYCEKGSLREVLTEEPDLSWDVRTEMASDAAAGIYRLHQAGDKGQLHRCINSANFLVAKGYCVKLSGFKLEQTESSISGKVKDKTPKEVSSSAYVCPEGLASLNHTYDQASEIYSFGIVLWEIATGKIPFAGCTSAEICKKVLELKCQEPLGDDCPSDLAEVINQCRAFEPSKRPSAEGTFKTMDFTCVFYPYWHLNLRFHRLFKINIV</sequence>
<dbReference type="InterPro" id="IPR001245">
    <property type="entry name" value="Ser-Thr/Tyr_kinase_cat_dom"/>
</dbReference>
<keyword evidence="2" id="KW-0067">ATP-binding</keyword>
<dbReference type="Proteomes" id="UP000001646">
    <property type="component" value="Unplaced"/>
</dbReference>
<dbReference type="SUPFAM" id="SSF56112">
    <property type="entry name" value="Protein kinase-like (PK-like)"/>
    <property type="match status" value="1"/>
</dbReference>
<dbReference type="CDD" id="cd21037">
    <property type="entry name" value="MLKL_NTD"/>
    <property type="match status" value="1"/>
</dbReference>
<dbReference type="GO" id="GO:0005829">
    <property type="term" value="C:cytosol"/>
    <property type="evidence" value="ECO:0007669"/>
    <property type="project" value="Ensembl"/>
</dbReference>
<dbReference type="InterPro" id="IPR054000">
    <property type="entry name" value="MLKL_N"/>
</dbReference>
<dbReference type="GO" id="GO:0007166">
    <property type="term" value="P:cell surface receptor signaling pathway"/>
    <property type="evidence" value="ECO:0007669"/>
    <property type="project" value="InterPro"/>
</dbReference>
<dbReference type="GO" id="GO:0005886">
    <property type="term" value="C:plasma membrane"/>
    <property type="evidence" value="ECO:0007669"/>
    <property type="project" value="Ensembl"/>
</dbReference>
<dbReference type="GO" id="GO:0019901">
    <property type="term" value="F:protein kinase binding"/>
    <property type="evidence" value="ECO:0007669"/>
    <property type="project" value="Ensembl"/>
</dbReference>
<name>A0A803SLK5_ANOCA</name>
<dbReference type="InterPro" id="IPR000719">
    <property type="entry name" value="Prot_kinase_dom"/>
</dbReference>
<dbReference type="AlphaFoldDB" id="A0A803SLK5"/>
<dbReference type="InParanoid" id="A0A803SLK5"/>
<dbReference type="GO" id="GO:0005634">
    <property type="term" value="C:nucleus"/>
    <property type="evidence" value="ECO:0007669"/>
    <property type="project" value="Ensembl"/>
</dbReference>
<dbReference type="Bgee" id="ENSACAG00000006649">
    <property type="expression patterns" value="Expressed in liver and 6 other cell types or tissues"/>
</dbReference>
<evidence type="ECO:0000259" key="3">
    <source>
        <dbReference type="PROSITE" id="PS50011"/>
    </source>
</evidence>
<evidence type="ECO:0000313" key="5">
    <source>
        <dbReference type="Proteomes" id="UP000001646"/>
    </source>
</evidence>
<protein>
    <submittedName>
        <fullName evidence="4">Mixed lineage kinase domain like pseudokinase</fullName>
    </submittedName>
</protein>
<reference evidence="4" key="1">
    <citation type="submission" date="2009-12" db="EMBL/GenBank/DDBJ databases">
        <title>The Genome Sequence of Anolis carolinensis (Green Anole Lizard).</title>
        <authorList>
            <consortium name="The Genome Sequencing Platform"/>
            <person name="Di Palma F."/>
            <person name="Alfoldi J."/>
            <person name="Heiman D."/>
            <person name="Young S."/>
            <person name="Grabherr M."/>
            <person name="Johnson J."/>
            <person name="Lander E.S."/>
            <person name="Lindblad-Toh K."/>
        </authorList>
    </citation>
    <scope>NUCLEOTIDE SEQUENCE [LARGE SCALE GENOMIC DNA]</scope>
    <source>
        <strain evidence="4">JBL SC #1</strain>
    </source>
</reference>
<dbReference type="InterPro" id="IPR051681">
    <property type="entry name" value="Ser/Thr_Kinases-Pseudokinases"/>
</dbReference>
<gene>
    <name evidence="4" type="primary">MLKL</name>
</gene>
<evidence type="ECO:0000256" key="1">
    <source>
        <dbReference type="ARBA" id="ARBA00022741"/>
    </source>
</evidence>
<dbReference type="GO" id="GO:0051607">
    <property type="term" value="P:defense response to virus"/>
    <property type="evidence" value="ECO:0007669"/>
    <property type="project" value="Ensembl"/>
</dbReference>
<dbReference type="GO" id="GO:0097528">
    <property type="term" value="P:execution phase of necroptosis"/>
    <property type="evidence" value="ECO:0007669"/>
    <property type="project" value="Ensembl"/>
</dbReference>
<keyword evidence="1" id="KW-0547">Nucleotide-binding</keyword>
<dbReference type="Gene3D" id="1.10.510.10">
    <property type="entry name" value="Transferase(Phosphotransferase) domain 1"/>
    <property type="match status" value="1"/>
</dbReference>
<dbReference type="Gene3D" id="3.30.200.20">
    <property type="entry name" value="Phosphorylase Kinase, domain 1"/>
    <property type="match status" value="1"/>
</dbReference>
<dbReference type="Ensembl" id="ENSACAT00000052363.1">
    <property type="protein sequence ID" value="ENSACAP00000023845.1"/>
    <property type="gene ID" value="ENSACAG00000006649.4"/>
</dbReference>
<dbReference type="FunCoup" id="A0A803SLK5">
    <property type="interactions" value="15"/>
</dbReference>
<dbReference type="Gene3D" id="1.20.930.20">
    <property type="entry name" value="Adaptor protein Cbl, N-terminal domain"/>
    <property type="match status" value="1"/>
</dbReference>
<dbReference type="PRINTS" id="PR00109">
    <property type="entry name" value="TYRKINASE"/>
</dbReference>
<organism evidence="4 5">
    <name type="scientific">Anolis carolinensis</name>
    <name type="common">Green anole</name>
    <name type="synonym">American chameleon</name>
    <dbReference type="NCBI Taxonomy" id="28377"/>
    <lineage>
        <taxon>Eukaryota</taxon>
        <taxon>Metazoa</taxon>
        <taxon>Chordata</taxon>
        <taxon>Craniata</taxon>
        <taxon>Vertebrata</taxon>
        <taxon>Euteleostomi</taxon>
        <taxon>Lepidosauria</taxon>
        <taxon>Squamata</taxon>
        <taxon>Bifurcata</taxon>
        <taxon>Unidentata</taxon>
        <taxon>Episquamata</taxon>
        <taxon>Toxicofera</taxon>
        <taxon>Iguania</taxon>
        <taxon>Dactyloidae</taxon>
        <taxon>Anolis</taxon>
    </lineage>
</organism>
<dbReference type="GeneTree" id="ENSGT00390000016453"/>
<evidence type="ECO:0000256" key="2">
    <source>
        <dbReference type="ARBA" id="ARBA00022840"/>
    </source>
</evidence>
<dbReference type="GO" id="GO:0097527">
    <property type="term" value="P:necroptotic signaling pathway"/>
    <property type="evidence" value="ECO:0000318"/>
    <property type="project" value="GO_Central"/>
</dbReference>
<dbReference type="FunFam" id="3.30.200.20:FF:000437">
    <property type="entry name" value="Mixed lineage kinase domain-like pseudokinase"/>
    <property type="match status" value="1"/>
</dbReference>
<reference evidence="4" key="3">
    <citation type="submission" date="2025-09" db="UniProtKB">
        <authorList>
            <consortium name="Ensembl"/>
        </authorList>
    </citation>
    <scope>IDENTIFICATION</scope>
</reference>
<dbReference type="InterPro" id="IPR036537">
    <property type="entry name" value="Adaptor_Cbl_N_dom_sf"/>
</dbReference>
<dbReference type="PROSITE" id="PS50011">
    <property type="entry name" value="PROTEIN_KINASE_DOM"/>
    <property type="match status" value="1"/>
</dbReference>
<dbReference type="Pfam" id="PF22215">
    <property type="entry name" value="MLKL_N"/>
    <property type="match status" value="1"/>
</dbReference>
<accession>A0A803SLK5</accession>